<dbReference type="EMBL" id="CDMZ01001423">
    <property type="protein sequence ID" value="CEM32363.1"/>
    <property type="molecule type" value="Genomic_DNA"/>
</dbReference>
<name>A0A0G4GPS9_9ALVE</name>
<sequence>MSERYFSKALFECLNSKVSAQLFQAVVYDKPLFSISLVRVFRELGDKKQLGNLVDLFMHSPEQLISFLMASLRGTENHPNVTKPVKPGKVVVPLTASLEVASVLEVKFEDACDSSDFLPTLLEDLYMPEDTLIYLDALGKAMEEATGACLGSSLFAVGTRAFYNHLAAPRRGSPQGNASLALRTANRLFFTDLLAPVVREYLAAASPKTTKELALLLGRPMEVESAVQKATGTPSAKFSPRQRLMLQRQRERDKGIRPNKMDTEDVTKDDYETYTQVGLLT</sequence>
<reference evidence="1" key="1">
    <citation type="submission" date="2014-11" db="EMBL/GenBank/DDBJ databases">
        <authorList>
            <person name="Otto D Thomas"/>
            <person name="Naeem Raeece"/>
        </authorList>
    </citation>
    <scope>NUCLEOTIDE SEQUENCE</scope>
</reference>
<proteinExistence type="predicted"/>
<accession>A0A0G4GPS9</accession>
<dbReference type="VEuPathDB" id="CryptoDB:Cvel_22842"/>
<dbReference type="AlphaFoldDB" id="A0A0G4GPS9"/>
<protein>
    <submittedName>
        <fullName evidence="1">Uncharacterized protein</fullName>
    </submittedName>
</protein>
<gene>
    <name evidence="1" type="ORF">Cvel_22842</name>
</gene>
<organism evidence="1">
    <name type="scientific">Chromera velia CCMP2878</name>
    <dbReference type="NCBI Taxonomy" id="1169474"/>
    <lineage>
        <taxon>Eukaryota</taxon>
        <taxon>Sar</taxon>
        <taxon>Alveolata</taxon>
        <taxon>Colpodellida</taxon>
        <taxon>Chromeraceae</taxon>
        <taxon>Chromera</taxon>
    </lineage>
</organism>
<evidence type="ECO:0000313" key="1">
    <source>
        <dbReference type="EMBL" id="CEM32363.1"/>
    </source>
</evidence>